<dbReference type="Gene3D" id="2.60.40.10">
    <property type="entry name" value="Immunoglobulins"/>
    <property type="match status" value="1"/>
</dbReference>
<dbReference type="EMBL" id="MFKF01000101">
    <property type="protein sequence ID" value="OGG54543.1"/>
    <property type="molecule type" value="Genomic_DNA"/>
</dbReference>
<feature type="chain" id="PRO_5009523711" description="T9SS C-terminal target domain-containing protein" evidence="1">
    <location>
        <begin position="32"/>
        <end position="806"/>
    </location>
</feature>
<feature type="signal peptide" evidence="1">
    <location>
        <begin position="1"/>
        <end position="31"/>
    </location>
</feature>
<sequence>MKEIAKKGRIAVACALALTAAFSWQIPCVHAQLNTKNLRWLDRGLLWTGFRNQGTQGGVLGRYDSRSAPRMAYPGMGGGAILNLAGPDYLEYWGMKPGMGYLEHKYEGQNLSGGEGVWVLTKVGDTYGVSYTGPFNPTNDIRPMYYDIANSPEKDMGYPVKVPPHGTAPGLTTGNWYPGAPMPVDKPDSGQPFEVLNHRFGKYMEPGRDSAAEDIILSQWTTKNGVTITRKAMAWSYQGFHDFFIVDLTFTNTGDSDGDGKPDVNGGAGYTLNDTYFSFMNAFIVSQAGKAWRYHSEGLPGDRGGEVNNDNVYRYTDAPNYDGPAANKGLKLNYQRDGDSPLSFDEDTGDPLIKDIQLSGSANMPGGRMEGQLMAYQYVGMAPLAYRDAGASHVFASGDRGLYLNPPGEQPFSSRQWTMRSIQNVQTDAPSVTTHSEKGMYEELTKSTNDNPAAVGAFVNAQTYGPYNLKVGDKAKVVLVYAAGSGADAIPRPGLPEYGVDPETFAHTDIPLSETERKARLAKGEQALVDHVKAAKFAYDNAYDLPDYPPDVEFSVGSNSDAQNQLTWSDGIESAVNPDYTGAEAQDIAGYRVFRSTWQEFGPWTLVGTVPKGASGANWTYGAGAYTWKDPTSAAGFRYFYNVRAYARPHAAWTNGTSVMANLPAAVQKHFKAGLEGGYASPLQKDNQVTSPFMPRTPEGDQMAKQIRVVPNPFSLTKEGANYQNTLKIRFVGIPTKCKITLFNFAGEIVGEAINDNPSAGEKEWVQRTIHFSSPEVATGIYFYVVESLLPQSMGKKARWTFAIIR</sequence>
<reference evidence="2 3" key="1">
    <citation type="journal article" date="2016" name="Nat. Commun.">
        <title>Thousands of microbial genomes shed light on interconnected biogeochemical processes in an aquifer system.</title>
        <authorList>
            <person name="Anantharaman K."/>
            <person name="Brown C.T."/>
            <person name="Hug L.A."/>
            <person name="Sharon I."/>
            <person name="Castelle C.J."/>
            <person name="Probst A.J."/>
            <person name="Thomas B.C."/>
            <person name="Singh A."/>
            <person name="Wilkins M.J."/>
            <person name="Karaoz U."/>
            <person name="Brodie E.L."/>
            <person name="Williams K.H."/>
            <person name="Hubbard S.S."/>
            <person name="Banfield J.F."/>
        </authorList>
    </citation>
    <scope>NUCLEOTIDE SEQUENCE [LARGE SCALE GENOMIC DNA]</scope>
    <source>
        <strain evidence="3">RIFCSPLOWO2_12_FULL_64_10</strain>
    </source>
</reference>
<gene>
    <name evidence="2" type="ORF">A3F84_19280</name>
</gene>
<keyword evidence="1" id="KW-0732">Signal</keyword>
<organism evidence="2 3">
    <name type="scientific">Handelsmanbacteria sp. (strain RIFCSPLOWO2_12_FULL_64_10)</name>
    <dbReference type="NCBI Taxonomy" id="1817868"/>
    <lineage>
        <taxon>Bacteria</taxon>
        <taxon>Candidatus Handelsmaniibacteriota</taxon>
    </lineage>
</organism>
<evidence type="ECO:0000256" key="1">
    <source>
        <dbReference type="SAM" id="SignalP"/>
    </source>
</evidence>
<dbReference type="Proteomes" id="UP000178606">
    <property type="component" value="Unassembled WGS sequence"/>
</dbReference>
<name>A0A1F6CZD9_HANXR</name>
<evidence type="ECO:0008006" key="4">
    <source>
        <dbReference type="Google" id="ProtNLM"/>
    </source>
</evidence>
<protein>
    <recommendedName>
        <fullName evidence="4">T9SS C-terminal target domain-containing protein</fullName>
    </recommendedName>
</protein>
<evidence type="ECO:0000313" key="2">
    <source>
        <dbReference type="EMBL" id="OGG54543.1"/>
    </source>
</evidence>
<comment type="caution">
    <text evidence="2">The sequence shown here is derived from an EMBL/GenBank/DDBJ whole genome shotgun (WGS) entry which is preliminary data.</text>
</comment>
<accession>A0A1F6CZD9</accession>
<proteinExistence type="predicted"/>
<dbReference type="AlphaFoldDB" id="A0A1F6CZD9"/>
<evidence type="ECO:0000313" key="3">
    <source>
        <dbReference type="Proteomes" id="UP000178606"/>
    </source>
</evidence>
<dbReference type="InterPro" id="IPR013783">
    <property type="entry name" value="Ig-like_fold"/>
</dbReference>